<sequence length="98" mass="10606">MQMPLLPSVQGERVGSGVTVFFHQAHRENDCPVTTSQTPPVFPFIGNGAITGRNESASWPGRGDGMGTPTRAESVNLCLPPQGRRNGILARRPQTHRD</sequence>
<reference evidence="2" key="1">
    <citation type="journal article" date="2023" name="Science">
        <title>Genome structures resolve the early diversification of teleost fishes.</title>
        <authorList>
            <person name="Parey E."/>
            <person name="Louis A."/>
            <person name="Montfort J."/>
            <person name="Bouchez O."/>
            <person name="Roques C."/>
            <person name="Iampietro C."/>
            <person name="Lluch J."/>
            <person name="Castinel A."/>
            <person name="Donnadieu C."/>
            <person name="Desvignes T."/>
            <person name="Floi Bucao C."/>
            <person name="Jouanno E."/>
            <person name="Wen M."/>
            <person name="Mejri S."/>
            <person name="Dirks R."/>
            <person name="Jansen H."/>
            <person name="Henkel C."/>
            <person name="Chen W.J."/>
            <person name="Zahm M."/>
            <person name="Cabau C."/>
            <person name="Klopp C."/>
            <person name="Thompson A.W."/>
            <person name="Robinson-Rechavi M."/>
            <person name="Braasch I."/>
            <person name="Lecointre G."/>
            <person name="Bobe J."/>
            <person name="Postlethwait J.H."/>
            <person name="Berthelot C."/>
            <person name="Roest Crollius H."/>
            <person name="Guiguen Y."/>
        </authorList>
    </citation>
    <scope>NUCLEOTIDE SEQUENCE</scope>
    <source>
        <strain evidence="2">WJC10195</strain>
    </source>
</reference>
<proteinExistence type="predicted"/>
<dbReference type="Proteomes" id="UP001152622">
    <property type="component" value="Chromosome 18"/>
</dbReference>
<protein>
    <submittedName>
        <fullName evidence="2">Uncharacterized protein</fullName>
    </submittedName>
</protein>
<evidence type="ECO:0000313" key="3">
    <source>
        <dbReference type="Proteomes" id="UP001152622"/>
    </source>
</evidence>
<evidence type="ECO:0000313" key="2">
    <source>
        <dbReference type="EMBL" id="KAJ8338568.1"/>
    </source>
</evidence>
<gene>
    <name evidence="2" type="ORF">SKAU_G00375340</name>
</gene>
<organism evidence="2 3">
    <name type="scientific">Synaphobranchus kaupii</name>
    <name type="common">Kaup's arrowtooth eel</name>
    <dbReference type="NCBI Taxonomy" id="118154"/>
    <lineage>
        <taxon>Eukaryota</taxon>
        <taxon>Metazoa</taxon>
        <taxon>Chordata</taxon>
        <taxon>Craniata</taxon>
        <taxon>Vertebrata</taxon>
        <taxon>Euteleostomi</taxon>
        <taxon>Actinopterygii</taxon>
        <taxon>Neopterygii</taxon>
        <taxon>Teleostei</taxon>
        <taxon>Anguilliformes</taxon>
        <taxon>Synaphobranchidae</taxon>
        <taxon>Synaphobranchus</taxon>
    </lineage>
</organism>
<accession>A0A9Q1EGV1</accession>
<comment type="caution">
    <text evidence="2">The sequence shown here is derived from an EMBL/GenBank/DDBJ whole genome shotgun (WGS) entry which is preliminary data.</text>
</comment>
<evidence type="ECO:0000256" key="1">
    <source>
        <dbReference type="SAM" id="MobiDB-lite"/>
    </source>
</evidence>
<dbReference type="EMBL" id="JAINUF010000018">
    <property type="protein sequence ID" value="KAJ8338568.1"/>
    <property type="molecule type" value="Genomic_DNA"/>
</dbReference>
<name>A0A9Q1EGV1_SYNKA</name>
<keyword evidence="3" id="KW-1185">Reference proteome</keyword>
<feature type="region of interest" description="Disordered" evidence="1">
    <location>
        <begin position="48"/>
        <end position="98"/>
    </location>
</feature>
<dbReference type="AlphaFoldDB" id="A0A9Q1EGV1"/>